<evidence type="ECO:0000256" key="1">
    <source>
        <dbReference type="SAM" id="MobiDB-lite"/>
    </source>
</evidence>
<sequence length="111" mass="11610">MPHQNTSSPKAVAQNAATPSGAPNDRAVEQNEAVHPEPSSYAARDVGDSTLAAPAAGEMADYADEGEPLDGEAVHQGRTHTFRPDRTEAARPQGPKTRAANRRIVKGNDAG</sequence>
<keyword evidence="3" id="KW-1185">Reference proteome</keyword>
<reference evidence="2" key="1">
    <citation type="submission" date="2023-07" db="EMBL/GenBank/DDBJ databases">
        <title>Brevundimonas soil sp. nov., isolated from the soil of chemical plant.</title>
        <authorList>
            <person name="Wu N."/>
        </authorList>
    </citation>
    <scope>NUCLEOTIDE SEQUENCE</scope>
    <source>
        <strain evidence="2">XZ-24</strain>
    </source>
</reference>
<comment type="caution">
    <text evidence="2">The sequence shown here is derived from an EMBL/GenBank/DDBJ whole genome shotgun (WGS) entry which is preliminary data.</text>
</comment>
<feature type="region of interest" description="Disordered" evidence="1">
    <location>
        <begin position="1"/>
        <end position="111"/>
    </location>
</feature>
<feature type="compositionally biased region" description="Basic and acidic residues" evidence="1">
    <location>
        <begin position="26"/>
        <end position="35"/>
    </location>
</feature>
<organism evidence="2 3">
    <name type="scientific">Peiella sedimenti</name>
    <dbReference type="NCBI Taxonomy" id="3061083"/>
    <lineage>
        <taxon>Bacteria</taxon>
        <taxon>Pseudomonadati</taxon>
        <taxon>Pseudomonadota</taxon>
        <taxon>Alphaproteobacteria</taxon>
        <taxon>Caulobacterales</taxon>
        <taxon>Caulobacteraceae</taxon>
        <taxon>Peiella</taxon>
    </lineage>
</organism>
<name>A0ABT8SLJ8_9CAUL</name>
<proteinExistence type="predicted"/>
<evidence type="ECO:0000313" key="2">
    <source>
        <dbReference type="EMBL" id="MDO1558859.1"/>
    </source>
</evidence>
<gene>
    <name evidence="2" type="ORF">Q0812_05395</name>
</gene>
<dbReference type="RefSeq" id="WP_302109293.1">
    <property type="nucleotide sequence ID" value="NZ_JAUKTR010000002.1"/>
</dbReference>
<dbReference type="Proteomes" id="UP001169063">
    <property type="component" value="Unassembled WGS sequence"/>
</dbReference>
<protein>
    <submittedName>
        <fullName evidence="2">Uncharacterized protein</fullName>
    </submittedName>
</protein>
<feature type="compositionally biased region" description="Acidic residues" evidence="1">
    <location>
        <begin position="61"/>
        <end position="70"/>
    </location>
</feature>
<accession>A0ABT8SLJ8</accession>
<dbReference type="EMBL" id="JAUKTR010000002">
    <property type="protein sequence ID" value="MDO1558859.1"/>
    <property type="molecule type" value="Genomic_DNA"/>
</dbReference>
<evidence type="ECO:0000313" key="3">
    <source>
        <dbReference type="Proteomes" id="UP001169063"/>
    </source>
</evidence>